<gene>
    <name evidence="1" type="ordered locus">Dd703_2437</name>
</gene>
<reference evidence="1" key="1">
    <citation type="submission" date="2009-06" db="EMBL/GenBank/DDBJ databases">
        <title>Complete sequence of Dickeya dadantii Ech703.</title>
        <authorList>
            <consortium name="US DOE Joint Genome Institute"/>
            <person name="Lucas S."/>
            <person name="Copeland A."/>
            <person name="Lapidus A."/>
            <person name="Glavina del Rio T."/>
            <person name="Dalin E."/>
            <person name="Tice H."/>
            <person name="Bruce D."/>
            <person name="Goodwin L."/>
            <person name="Pitluck S."/>
            <person name="Chertkov O."/>
            <person name="Brettin T."/>
            <person name="Detter J.C."/>
            <person name="Han C."/>
            <person name="Larimer F."/>
            <person name="Land M."/>
            <person name="Hauser L."/>
            <person name="Kyrpides N."/>
            <person name="Mikhailova N."/>
            <person name="Balakrishnan V."/>
            <person name="Glasner J."/>
            <person name="Perna N.T."/>
        </authorList>
    </citation>
    <scope>NUCLEOTIDE SEQUENCE [LARGE SCALE GENOMIC DNA]</scope>
    <source>
        <strain evidence="1">Ech703</strain>
    </source>
</reference>
<dbReference type="AlphaFoldDB" id="C6C919"/>
<dbReference type="HOGENOM" id="CLU_1737637_0_0_6"/>
<dbReference type="Proteomes" id="UP000002734">
    <property type="component" value="Chromosome"/>
</dbReference>
<evidence type="ECO:0008006" key="3">
    <source>
        <dbReference type="Google" id="ProtNLM"/>
    </source>
</evidence>
<keyword evidence="2" id="KW-1185">Reference proteome</keyword>
<dbReference type="InterPro" id="IPR029068">
    <property type="entry name" value="Glyas_Bleomycin-R_OHBP_Dase"/>
</dbReference>
<evidence type="ECO:0000313" key="2">
    <source>
        <dbReference type="Proteomes" id="UP000002734"/>
    </source>
</evidence>
<accession>C6C919</accession>
<dbReference type="STRING" id="579405.Dd703_2437"/>
<name>C6C919_MUSP7</name>
<dbReference type="KEGG" id="dda:Dd703_2437"/>
<dbReference type="RefSeq" id="WP_015854126.1">
    <property type="nucleotide sequence ID" value="NC_012880.1"/>
</dbReference>
<dbReference type="SUPFAM" id="SSF54593">
    <property type="entry name" value="Glyoxalase/Bleomycin resistance protein/Dihydroxybiphenyl dioxygenase"/>
    <property type="match status" value="1"/>
</dbReference>
<dbReference type="eggNOG" id="COG0346">
    <property type="taxonomic scope" value="Bacteria"/>
</dbReference>
<organism evidence="1 2">
    <name type="scientific">Musicola paradisiaca (strain Ech703)</name>
    <name type="common">Dickeya paradisiaca</name>
    <name type="synonym">Dickeya dadantii</name>
    <dbReference type="NCBI Taxonomy" id="579405"/>
    <lineage>
        <taxon>Bacteria</taxon>
        <taxon>Pseudomonadati</taxon>
        <taxon>Pseudomonadota</taxon>
        <taxon>Gammaproteobacteria</taxon>
        <taxon>Enterobacterales</taxon>
        <taxon>Pectobacteriaceae</taxon>
        <taxon>Musicola</taxon>
    </lineage>
</organism>
<evidence type="ECO:0000313" key="1">
    <source>
        <dbReference type="EMBL" id="ACS86219.1"/>
    </source>
</evidence>
<protein>
    <recommendedName>
        <fullName evidence="3">Glyoxalase</fullName>
    </recommendedName>
</protein>
<sequence>MTPSISGVEVLFVAGFGPIVSSLSASRACYLELLNLPLKPMPGNESYLNAEGLAGVKHFALWPLEQASQSCFGSDSWPADYPVPQGWLELEVVDLDAATQTLKQRGYPLLVDNRLEPWGQTVTRFLSPEGLLLGVTHTPWLRA</sequence>
<proteinExistence type="predicted"/>
<dbReference type="Gene3D" id="3.10.180.10">
    <property type="entry name" value="2,3-Dihydroxybiphenyl 1,2-Dioxygenase, domain 1"/>
    <property type="match status" value="1"/>
</dbReference>
<dbReference type="EMBL" id="CP001654">
    <property type="protein sequence ID" value="ACS86219.1"/>
    <property type="molecule type" value="Genomic_DNA"/>
</dbReference>